<dbReference type="AlphaFoldDB" id="A0A212JNJ1"/>
<dbReference type="GO" id="GO:0008703">
    <property type="term" value="F:5-amino-6-(5-phosphoribosylamino)uracil reductase activity"/>
    <property type="evidence" value="ECO:0007669"/>
    <property type="project" value="InterPro"/>
</dbReference>
<evidence type="ECO:0000256" key="3">
    <source>
        <dbReference type="ARBA" id="ARBA00023002"/>
    </source>
</evidence>
<reference evidence="5" key="1">
    <citation type="submission" date="2016-04" db="EMBL/GenBank/DDBJ databases">
        <authorList>
            <person name="Evans L.H."/>
            <person name="Alamgir A."/>
            <person name="Owens N."/>
            <person name="Weber N.D."/>
            <person name="Virtaneva K."/>
            <person name="Barbian K."/>
            <person name="Babar A."/>
            <person name="Rosenke K."/>
        </authorList>
    </citation>
    <scope>NUCLEOTIDE SEQUENCE</scope>
    <source>
        <strain evidence="5">86-1</strain>
    </source>
</reference>
<dbReference type="PANTHER" id="PTHR38011:SF7">
    <property type="entry name" value="2,5-DIAMINO-6-RIBOSYLAMINO-4(3H)-PYRIMIDINONE 5'-PHOSPHATE REDUCTASE"/>
    <property type="match status" value="1"/>
</dbReference>
<evidence type="ECO:0000256" key="2">
    <source>
        <dbReference type="ARBA" id="ARBA00022857"/>
    </source>
</evidence>
<evidence type="ECO:0000256" key="1">
    <source>
        <dbReference type="ARBA" id="ARBA00005104"/>
    </source>
</evidence>
<dbReference type="RefSeq" id="WP_296941544.1">
    <property type="nucleotide sequence ID" value="NZ_LT599032.1"/>
</dbReference>
<evidence type="ECO:0000259" key="4">
    <source>
        <dbReference type="Pfam" id="PF01872"/>
    </source>
</evidence>
<dbReference type="SUPFAM" id="SSF53597">
    <property type="entry name" value="Dihydrofolate reductase-like"/>
    <property type="match status" value="1"/>
</dbReference>
<gene>
    <name evidence="5" type="ORF">KL86DYS1_20339</name>
</gene>
<evidence type="ECO:0000313" key="5">
    <source>
        <dbReference type="EMBL" id="SBW00987.1"/>
    </source>
</evidence>
<protein>
    <submittedName>
        <fullName evidence="5">RibD domain family protein</fullName>
    </submittedName>
</protein>
<dbReference type="Gene3D" id="3.40.430.10">
    <property type="entry name" value="Dihydrofolate Reductase, subunit A"/>
    <property type="match status" value="1"/>
</dbReference>
<dbReference type="InterPro" id="IPR050765">
    <property type="entry name" value="Riboflavin_Biosynth_HTPR"/>
</dbReference>
<organism evidence="5">
    <name type="scientific">uncultured Dysgonomonas sp</name>
    <dbReference type="NCBI Taxonomy" id="206096"/>
    <lineage>
        <taxon>Bacteria</taxon>
        <taxon>Pseudomonadati</taxon>
        <taxon>Bacteroidota</taxon>
        <taxon>Bacteroidia</taxon>
        <taxon>Bacteroidales</taxon>
        <taxon>Dysgonomonadaceae</taxon>
        <taxon>Dysgonomonas</taxon>
        <taxon>environmental samples</taxon>
    </lineage>
</organism>
<dbReference type="Pfam" id="PF01872">
    <property type="entry name" value="RibD_C"/>
    <property type="match status" value="1"/>
</dbReference>
<dbReference type="PANTHER" id="PTHR38011">
    <property type="entry name" value="DIHYDROFOLATE REDUCTASE FAMILY PROTEIN (AFU_ORTHOLOGUE AFUA_8G06820)"/>
    <property type="match status" value="1"/>
</dbReference>
<dbReference type="GO" id="GO:0009231">
    <property type="term" value="P:riboflavin biosynthetic process"/>
    <property type="evidence" value="ECO:0007669"/>
    <property type="project" value="InterPro"/>
</dbReference>
<feature type="domain" description="Bacterial bifunctional deaminase-reductase C-terminal" evidence="4">
    <location>
        <begin position="3"/>
        <end position="226"/>
    </location>
</feature>
<dbReference type="InterPro" id="IPR024072">
    <property type="entry name" value="DHFR-like_dom_sf"/>
</dbReference>
<keyword evidence="2" id="KW-0521">NADP</keyword>
<name>A0A212JNJ1_9BACT</name>
<comment type="pathway">
    <text evidence="1">Cofactor biosynthesis; riboflavin biosynthesis.</text>
</comment>
<proteinExistence type="predicted"/>
<dbReference type="InterPro" id="IPR002734">
    <property type="entry name" value="RibDG_C"/>
</dbReference>
<sequence>MKPKVICHMMSSVDGRLMPYRYSLPLNGKSHDDLINQYVALSEQLNGDASLIGRPTLQAMYFKDTFDHKDYPPTDETETFIAKPDKTNTYIVLDPNGKILYDNTGDNNYISILSEKVSKEYLQHLKEKQVSYLFAGHDGNNLKRALDVLADDFGFKTILLEGGGIINGLFLKAGLIDELSLFICPSLDGLSGVPAIFEYKGEIDELPAQGQSLELTSIKQLENDVVWLCYKFHLTKKFRRHNFHYIS</sequence>
<accession>A0A212JNJ1</accession>
<dbReference type="EMBL" id="FLUM01000002">
    <property type="protein sequence ID" value="SBW00987.1"/>
    <property type="molecule type" value="Genomic_DNA"/>
</dbReference>
<keyword evidence="3" id="KW-0560">Oxidoreductase</keyword>